<reference evidence="1 2" key="1">
    <citation type="submission" date="2022-01" db="EMBL/GenBank/DDBJ databases">
        <authorList>
            <person name="Xiong W."/>
            <person name="Schranz E."/>
        </authorList>
    </citation>
    <scope>NUCLEOTIDE SEQUENCE [LARGE SCALE GENOMIC DNA]</scope>
</reference>
<comment type="caution">
    <text evidence="1">The sequence shown here is derived from an EMBL/GenBank/DDBJ whole genome shotgun (WGS) entry which is preliminary data.</text>
</comment>
<name>A0AAU9NR76_9ASTR</name>
<dbReference type="EMBL" id="CAKMRJ010005412">
    <property type="protein sequence ID" value="CAH1440130.1"/>
    <property type="molecule type" value="Genomic_DNA"/>
</dbReference>
<sequence>MVMKGSRSTTLKRKVDGFPPTTIKKTKIAVPESDSTKFTSLYEIAPANLLHISSRQSKVRLVHAQRKGQRSFGNPTNQKTKAILGVGGLNDPIGSAHDVTDIHGMCEGKSKLSGYNSVQALSIALFKCIIVVY</sequence>
<keyword evidence="2" id="KW-1185">Reference proteome</keyword>
<accession>A0AAU9NR76</accession>
<evidence type="ECO:0000313" key="1">
    <source>
        <dbReference type="EMBL" id="CAH1440130.1"/>
    </source>
</evidence>
<dbReference type="Proteomes" id="UP001157418">
    <property type="component" value="Unassembled WGS sequence"/>
</dbReference>
<evidence type="ECO:0000313" key="2">
    <source>
        <dbReference type="Proteomes" id="UP001157418"/>
    </source>
</evidence>
<proteinExistence type="predicted"/>
<gene>
    <name evidence="1" type="ORF">LVIROSA_LOCUS26287</name>
</gene>
<dbReference type="AlphaFoldDB" id="A0AAU9NR76"/>
<organism evidence="1 2">
    <name type="scientific">Lactuca virosa</name>
    <dbReference type="NCBI Taxonomy" id="75947"/>
    <lineage>
        <taxon>Eukaryota</taxon>
        <taxon>Viridiplantae</taxon>
        <taxon>Streptophyta</taxon>
        <taxon>Embryophyta</taxon>
        <taxon>Tracheophyta</taxon>
        <taxon>Spermatophyta</taxon>
        <taxon>Magnoliopsida</taxon>
        <taxon>eudicotyledons</taxon>
        <taxon>Gunneridae</taxon>
        <taxon>Pentapetalae</taxon>
        <taxon>asterids</taxon>
        <taxon>campanulids</taxon>
        <taxon>Asterales</taxon>
        <taxon>Asteraceae</taxon>
        <taxon>Cichorioideae</taxon>
        <taxon>Cichorieae</taxon>
        <taxon>Lactucinae</taxon>
        <taxon>Lactuca</taxon>
    </lineage>
</organism>
<protein>
    <submittedName>
        <fullName evidence="1">Uncharacterized protein</fullName>
    </submittedName>
</protein>